<dbReference type="EMBL" id="JAFBCV010000021">
    <property type="protein sequence ID" value="MBM7841094.1"/>
    <property type="molecule type" value="Genomic_DNA"/>
</dbReference>
<dbReference type="Pfam" id="PF06156">
    <property type="entry name" value="YabA"/>
    <property type="match status" value="1"/>
</dbReference>
<evidence type="ECO:0000313" key="8">
    <source>
        <dbReference type="EMBL" id="MBM7841094.1"/>
    </source>
</evidence>
<protein>
    <recommendedName>
        <fullName evidence="6">Replication initiation control protein YabA</fullName>
    </recommendedName>
</protein>
<sequence>MDKKAIFMQVSSLEERIGDLHDELRGLKEQLAYLIEENHYLHIENENLRKRLEPEKESAELPEQERKKMVGEGHENLARLYQEGFHICNTHYGSIRPEGDDCLFCLSFLHQK</sequence>
<feature type="coiled-coil region" evidence="7">
    <location>
        <begin position="10"/>
        <end position="37"/>
    </location>
</feature>
<evidence type="ECO:0000256" key="4">
    <source>
        <dbReference type="ARBA" id="ARBA00022833"/>
    </source>
</evidence>
<evidence type="ECO:0000256" key="3">
    <source>
        <dbReference type="ARBA" id="ARBA00022723"/>
    </source>
</evidence>
<name>A0ABS2T025_9BACI</name>
<dbReference type="InterPro" id="IPR010377">
    <property type="entry name" value="YabA"/>
</dbReference>
<dbReference type="NCBIfam" id="NF009644">
    <property type="entry name" value="PRK13169.1-5"/>
    <property type="match status" value="1"/>
</dbReference>
<evidence type="ECO:0000256" key="5">
    <source>
        <dbReference type="ARBA" id="ARBA00022880"/>
    </source>
</evidence>
<feature type="binding site" evidence="6">
    <location>
        <position position="105"/>
    </location>
    <ligand>
        <name>Zn(2+)</name>
        <dbReference type="ChEBI" id="CHEBI:29105"/>
    </ligand>
</feature>
<comment type="subunit">
    <text evidence="6">Homotetramer. Interacts with both DnaA and DnaN, acting as a bridge between these two proteins.</text>
</comment>
<keyword evidence="1 6" id="KW-0963">Cytoplasm</keyword>
<keyword evidence="7" id="KW-0175">Coiled coil</keyword>
<comment type="subcellular location">
    <subcellularLocation>
        <location evidence="6">Cytoplasm</location>
        <location evidence="6">Nucleoid</location>
    </subcellularLocation>
    <text evidence="6">Localizes in tight foci, which correspond to the replisome at mid-cell throughout the cell cycle.</text>
</comment>
<accession>A0ABS2T025</accession>
<dbReference type="HAMAP" id="MF_01159">
    <property type="entry name" value="YabA"/>
    <property type="match status" value="1"/>
</dbReference>
<proteinExistence type="inferred from homology"/>
<keyword evidence="3 6" id="KW-0479">Metal-binding</keyword>
<gene>
    <name evidence="6" type="primary">yabA</name>
    <name evidence="8" type="ORF">JOC54_004393</name>
</gene>
<keyword evidence="2 6" id="KW-0235">DNA replication</keyword>
<feature type="binding site" evidence="6">
    <location>
        <position position="86"/>
    </location>
    <ligand>
        <name>Zn(2+)</name>
        <dbReference type="ChEBI" id="CHEBI:29105"/>
    </ligand>
</feature>
<evidence type="ECO:0000313" key="9">
    <source>
        <dbReference type="Proteomes" id="UP001179280"/>
    </source>
</evidence>
<feature type="binding site" evidence="6">
    <location>
        <position position="102"/>
    </location>
    <ligand>
        <name>Zn(2+)</name>
        <dbReference type="ChEBI" id="CHEBI:29105"/>
    </ligand>
</feature>
<comment type="cofactor">
    <cofactor evidence="6">
        <name>Zn(2+)</name>
        <dbReference type="ChEBI" id="CHEBI:29105"/>
    </cofactor>
    <text evidence="6">Binds 1 zinc ion per subunit.</text>
</comment>
<dbReference type="Proteomes" id="UP001179280">
    <property type="component" value="Unassembled WGS sequence"/>
</dbReference>
<evidence type="ECO:0000256" key="7">
    <source>
        <dbReference type="SAM" id="Coils"/>
    </source>
</evidence>
<keyword evidence="5 6" id="KW-0236">DNA replication inhibitor</keyword>
<feature type="binding site" evidence="6">
    <location>
        <position position="88"/>
    </location>
    <ligand>
        <name>Zn(2+)</name>
        <dbReference type="ChEBI" id="CHEBI:29105"/>
    </ligand>
</feature>
<organism evidence="8 9">
    <name type="scientific">Shouchella xiaoxiensis</name>
    <dbReference type="NCBI Taxonomy" id="766895"/>
    <lineage>
        <taxon>Bacteria</taxon>
        <taxon>Bacillati</taxon>
        <taxon>Bacillota</taxon>
        <taxon>Bacilli</taxon>
        <taxon>Bacillales</taxon>
        <taxon>Bacillaceae</taxon>
        <taxon>Shouchella</taxon>
    </lineage>
</organism>
<comment type="caution">
    <text evidence="8">The sequence shown here is derived from an EMBL/GenBank/DDBJ whole genome shotgun (WGS) entry which is preliminary data.</text>
</comment>
<comment type="similarity">
    <text evidence="6">Belongs to the YabA family.</text>
</comment>
<dbReference type="RefSeq" id="WP_035420842.1">
    <property type="nucleotide sequence ID" value="NZ_JAFBCV010000021.1"/>
</dbReference>
<evidence type="ECO:0000256" key="2">
    <source>
        <dbReference type="ARBA" id="ARBA00022705"/>
    </source>
</evidence>
<keyword evidence="9" id="KW-1185">Reference proteome</keyword>
<reference evidence="8" key="1">
    <citation type="submission" date="2021-01" db="EMBL/GenBank/DDBJ databases">
        <title>Genomic Encyclopedia of Type Strains, Phase IV (KMG-IV): sequencing the most valuable type-strain genomes for metagenomic binning, comparative biology and taxonomic classification.</title>
        <authorList>
            <person name="Goeker M."/>
        </authorList>
    </citation>
    <scope>NUCLEOTIDE SEQUENCE</scope>
    <source>
        <strain evidence="8">DSM 21943</strain>
    </source>
</reference>
<comment type="function">
    <text evidence="6">Involved in control of chromosome replication initiation. Inhibits the cooperative binding of DnaA to the oriC region, thus negatively regulating initiation of chromosome replication. Inhibits the ability of DnaA-ATP to form a helix on DNA; does not disassemble preformed DnaA-DNA helices. Decreases the residence time of DnaA on the chromosome at its binding sites (oriC, replication forks and promoter-binding sites). Tethers DnaA to the replication machinery via the DNA polymerase beta sliding clamp subunit (dnaN). Associates with oriC and other DnaA targets on the chromosome in a DnaA-dependent manner.</text>
</comment>
<evidence type="ECO:0000256" key="6">
    <source>
        <dbReference type="HAMAP-Rule" id="MF_01159"/>
    </source>
</evidence>
<evidence type="ECO:0000256" key="1">
    <source>
        <dbReference type="ARBA" id="ARBA00022490"/>
    </source>
</evidence>
<dbReference type="PIRSF" id="PIRSF021439">
    <property type="entry name" value="DUF972"/>
    <property type="match status" value="1"/>
</dbReference>
<keyword evidence="4 6" id="KW-0862">Zinc</keyword>